<keyword evidence="1" id="KW-0805">Transcription regulation</keyword>
<reference evidence="6 7" key="1">
    <citation type="submission" date="2018-02" db="EMBL/GenBank/DDBJ databases">
        <title>Genomic Encyclopedia of Archaeal and Bacterial Type Strains, Phase II (KMG-II): from individual species to whole genera.</title>
        <authorList>
            <person name="Goeker M."/>
        </authorList>
    </citation>
    <scope>NUCLEOTIDE SEQUENCE [LARGE SCALE GENOMIC DNA]</scope>
    <source>
        <strain evidence="6 7">DSM 3808</strain>
    </source>
</reference>
<sequence length="220" mass="25750">MGAEERKQQEKEIKRKDIIDAAEKVFFANGYENSSMDAVAKKAEFSKRTVYVYFNSKEQIYFEIMIRGYRQLLRMMEEGFGNEKPASALDELHCIFYTLFSFRQKHADYFKAIMEYETKDDGYQCGVTDDSKEECYRLGEEVLSFLIEALKKGKNDGSFKRDMNCEKTALILWAFTIGIFNACGRKKEYLENYHHTSVEDFLEESFQLMIQLVSAKETVV</sequence>
<dbReference type="PROSITE" id="PS50977">
    <property type="entry name" value="HTH_TETR_2"/>
    <property type="match status" value="1"/>
</dbReference>
<dbReference type="PRINTS" id="PR00455">
    <property type="entry name" value="HTHTETR"/>
</dbReference>
<dbReference type="PANTHER" id="PTHR30328:SF54">
    <property type="entry name" value="HTH-TYPE TRANSCRIPTIONAL REPRESSOR SCO4008"/>
    <property type="match status" value="1"/>
</dbReference>
<dbReference type="SUPFAM" id="SSF48498">
    <property type="entry name" value="Tetracyclin repressor-like, C-terminal domain"/>
    <property type="match status" value="1"/>
</dbReference>
<evidence type="ECO:0000313" key="7">
    <source>
        <dbReference type="Proteomes" id="UP000237749"/>
    </source>
</evidence>
<evidence type="ECO:0000256" key="3">
    <source>
        <dbReference type="ARBA" id="ARBA00023163"/>
    </source>
</evidence>
<name>A0A2S6HNK5_9FIRM</name>
<dbReference type="GO" id="GO:0003677">
    <property type="term" value="F:DNA binding"/>
    <property type="evidence" value="ECO:0007669"/>
    <property type="project" value="UniProtKB-UniRule"/>
</dbReference>
<dbReference type="GO" id="GO:0045892">
    <property type="term" value="P:negative regulation of DNA-templated transcription"/>
    <property type="evidence" value="ECO:0007669"/>
    <property type="project" value="UniProtKB-ARBA"/>
</dbReference>
<organism evidence="6 7">
    <name type="scientific">Lacrimispora xylanisolvens</name>
    <dbReference type="NCBI Taxonomy" id="384636"/>
    <lineage>
        <taxon>Bacteria</taxon>
        <taxon>Bacillati</taxon>
        <taxon>Bacillota</taxon>
        <taxon>Clostridia</taxon>
        <taxon>Lachnospirales</taxon>
        <taxon>Lachnospiraceae</taxon>
        <taxon>Lacrimispora</taxon>
    </lineage>
</organism>
<accession>A0A2S6HNK5</accession>
<dbReference type="OrthoDB" id="9789566at2"/>
<evidence type="ECO:0000256" key="2">
    <source>
        <dbReference type="ARBA" id="ARBA00023125"/>
    </source>
</evidence>
<gene>
    <name evidence="6" type="ORF">BXY41_112209</name>
</gene>
<dbReference type="RefSeq" id="WP_104438733.1">
    <property type="nucleotide sequence ID" value="NZ_PTJA01000012.1"/>
</dbReference>
<feature type="domain" description="HTH tetR-type" evidence="5">
    <location>
        <begin position="12"/>
        <end position="72"/>
    </location>
</feature>
<comment type="caution">
    <text evidence="6">The sequence shown here is derived from an EMBL/GenBank/DDBJ whole genome shotgun (WGS) entry which is preliminary data.</text>
</comment>
<dbReference type="Gene3D" id="1.10.10.60">
    <property type="entry name" value="Homeodomain-like"/>
    <property type="match status" value="1"/>
</dbReference>
<dbReference type="FunFam" id="1.10.10.60:FF:000141">
    <property type="entry name" value="TetR family transcriptional regulator"/>
    <property type="match status" value="1"/>
</dbReference>
<protein>
    <submittedName>
        <fullName evidence="6">TetR family transcriptional regulator</fullName>
    </submittedName>
</protein>
<dbReference type="InterPro" id="IPR009057">
    <property type="entry name" value="Homeodomain-like_sf"/>
</dbReference>
<evidence type="ECO:0000313" key="6">
    <source>
        <dbReference type="EMBL" id="PPK79049.1"/>
    </source>
</evidence>
<dbReference type="InterPro" id="IPR001647">
    <property type="entry name" value="HTH_TetR"/>
</dbReference>
<keyword evidence="2 4" id="KW-0238">DNA-binding</keyword>
<evidence type="ECO:0000259" key="5">
    <source>
        <dbReference type="PROSITE" id="PS50977"/>
    </source>
</evidence>
<dbReference type="Proteomes" id="UP000237749">
    <property type="component" value="Unassembled WGS sequence"/>
</dbReference>
<dbReference type="Gene3D" id="1.10.357.10">
    <property type="entry name" value="Tetracycline Repressor, domain 2"/>
    <property type="match status" value="1"/>
</dbReference>
<evidence type="ECO:0000256" key="1">
    <source>
        <dbReference type="ARBA" id="ARBA00023015"/>
    </source>
</evidence>
<dbReference type="Pfam" id="PF00440">
    <property type="entry name" value="TetR_N"/>
    <property type="match status" value="1"/>
</dbReference>
<feature type="DNA-binding region" description="H-T-H motif" evidence="4">
    <location>
        <begin position="35"/>
        <end position="54"/>
    </location>
</feature>
<evidence type="ECO:0000256" key="4">
    <source>
        <dbReference type="PROSITE-ProRule" id="PRU00335"/>
    </source>
</evidence>
<dbReference type="InterPro" id="IPR050109">
    <property type="entry name" value="HTH-type_TetR-like_transc_reg"/>
</dbReference>
<dbReference type="AlphaFoldDB" id="A0A2S6HNK5"/>
<dbReference type="EMBL" id="PTJA01000012">
    <property type="protein sequence ID" value="PPK79049.1"/>
    <property type="molecule type" value="Genomic_DNA"/>
</dbReference>
<keyword evidence="3" id="KW-0804">Transcription</keyword>
<keyword evidence="7" id="KW-1185">Reference proteome</keyword>
<dbReference type="PANTHER" id="PTHR30328">
    <property type="entry name" value="TRANSCRIPTIONAL REPRESSOR"/>
    <property type="match status" value="1"/>
</dbReference>
<dbReference type="SUPFAM" id="SSF46689">
    <property type="entry name" value="Homeodomain-like"/>
    <property type="match status" value="1"/>
</dbReference>
<dbReference type="InterPro" id="IPR036271">
    <property type="entry name" value="Tet_transcr_reg_TetR-rel_C_sf"/>
</dbReference>
<proteinExistence type="predicted"/>